<dbReference type="GO" id="GO:0003677">
    <property type="term" value="F:DNA binding"/>
    <property type="evidence" value="ECO:0007669"/>
    <property type="project" value="InterPro"/>
</dbReference>
<dbReference type="InterPro" id="IPR016032">
    <property type="entry name" value="Sig_transdc_resp-reg_C-effctor"/>
</dbReference>
<dbReference type="Gene3D" id="1.10.10.10">
    <property type="entry name" value="Winged helix-like DNA-binding domain superfamily/Winged helix DNA-binding domain"/>
    <property type="match status" value="1"/>
</dbReference>
<dbReference type="Proteomes" id="UP000323876">
    <property type="component" value="Unassembled WGS sequence"/>
</dbReference>
<comment type="caution">
    <text evidence="2">The sequence shown here is derived from an EMBL/GenBank/DDBJ whole genome shotgun (WGS) entry which is preliminary data.</text>
</comment>
<protein>
    <submittedName>
        <fullName evidence="2">Helix-turn-helix transcriptional regulator</fullName>
    </submittedName>
</protein>
<evidence type="ECO:0000313" key="3">
    <source>
        <dbReference type="Proteomes" id="UP000323876"/>
    </source>
</evidence>
<dbReference type="PROSITE" id="PS50043">
    <property type="entry name" value="HTH_LUXR_2"/>
    <property type="match status" value="1"/>
</dbReference>
<gene>
    <name evidence="2" type="ORF">F3087_10170</name>
</gene>
<accession>A0A5N0EPA8</accession>
<dbReference type="EMBL" id="VXLC01000003">
    <property type="protein sequence ID" value="KAA8889301.1"/>
    <property type="molecule type" value="Genomic_DNA"/>
</dbReference>
<reference evidence="2 3" key="1">
    <citation type="submission" date="2019-09" db="EMBL/GenBank/DDBJ databases">
        <authorList>
            <person name="Wang X."/>
        </authorList>
    </citation>
    <scope>NUCLEOTIDE SEQUENCE [LARGE SCALE GENOMIC DNA]</scope>
    <source>
        <strain evidence="2 3">CICC 11023</strain>
    </source>
</reference>
<dbReference type="OrthoDB" id="3171335at2"/>
<evidence type="ECO:0000313" key="2">
    <source>
        <dbReference type="EMBL" id="KAA8889301.1"/>
    </source>
</evidence>
<dbReference type="GO" id="GO:0006355">
    <property type="term" value="P:regulation of DNA-templated transcription"/>
    <property type="evidence" value="ECO:0007669"/>
    <property type="project" value="InterPro"/>
</dbReference>
<feature type="domain" description="HTH luxR-type" evidence="1">
    <location>
        <begin position="16"/>
        <end position="86"/>
    </location>
</feature>
<dbReference type="InterPro" id="IPR000792">
    <property type="entry name" value="Tscrpt_reg_LuxR_C"/>
</dbReference>
<dbReference type="SUPFAM" id="SSF46894">
    <property type="entry name" value="C-terminal effector domain of the bipartite response regulators"/>
    <property type="match status" value="1"/>
</dbReference>
<dbReference type="SMART" id="SM00421">
    <property type="entry name" value="HTH_LUXR"/>
    <property type="match status" value="1"/>
</dbReference>
<sequence length="93" mass="10325">MTSIVPDPRSHPYRTGAWRDPHLSARELEVLVAWVKCDSKTQVGKQLYLSIGTVNTHITRIRGKYAAVDRAANTKAALVARALQDGLIELDEL</sequence>
<proteinExistence type="predicted"/>
<dbReference type="AlphaFoldDB" id="A0A5N0EPA8"/>
<dbReference type="RefSeq" id="WP_150401575.1">
    <property type="nucleotide sequence ID" value="NZ_JBHJYQ010000002.1"/>
</dbReference>
<dbReference type="Pfam" id="PF00196">
    <property type="entry name" value="GerE"/>
    <property type="match status" value="1"/>
</dbReference>
<evidence type="ECO:0000259" key="1">
    <source>
        <dbReference type="PROSITE" id="PS50043"/>
    </source>
</evidence>
<dbReference type="InterPro" id="IPR036388">
    <property type="entry name" value="WH-like_DNA-bd_sf"/>
</dbReference>
<organism evidence="2 3">
    <name type="scientific">Nocardia colli</name>
    <dbReference type="NCBI Taxonomy" id="2545717"/>
    <lineage>
        <taxon>Bacteria</taxon>
        <taxon>Bacillati</taxon>
        <taxon>Actinomycetota</taxon>
        <taxon>Actinomycetes</taxon>
        <taxon>Mycobacteriales</taxon>
        <taxon>Nocardiaceae</taxon>
        <taxon>Nocardia</taxon>
    </lineage>
</organism>
<name>A0A5N0EPA8_9NOCA</name>
<keyword evidence="3" id="KW-1185">Reference proteome</keyword>